<feature type="transmembrane region" description="Helical" evidence="8">
    <location>
        <begin position="130"/>
        <end position="149"/>
    </location>
</feature>
<evidence type="ECO:0000256" key="4">
    <source>
        <dbReference type="ARBA" id="ARBA00023040"/>
    </source>
</evidence>
<name>A0A815Y3C7_ADIRI</name>
<evidence type="ECO:0000256" key="1">
    <source>
        <dbReference type="ARBA" id="ARBA00004141"/>
    </source>
</evidence>
<feature type="transmembrane region" description="Helical" evidence="8">
    <location>
        <begin position="169"/>
        <end position="195"/>
    </location>
</feature>
<evidence type="ECO:0000256" key="7">
    <source>
        <dbReference type="ARBA" id="ARBA00023224"/>
    </source>
</evidence>
<gene>
    <name evidence="10" type="ORF">EDS130_LOCUS41017</name>
    <name evidence="11" type="ORF">XAT740_LOCUS43992</name>
</gene>
<feature type="transmembrane region" description="Helical" evidence="8">
    <location>
        <begin position="266"/>
        <end position="290"/>
    </location>
</feature>
<sequence>MNINTPVIYMAQIIPPIQFVFGTMGNIINIILFIRPNLRTNPCSIYCLAGSINNILFTCLFALTDYLSNAWNINLSLNTDLWCKLSVIIKYLPYSLLLWFPVLASIDRFLSSSRNVQLRQLSNVKIARRMIIGIYIILIMLNIHLPIFARSSPSDVGYYCTIFSDEYYIFNSFFTSILYCVLPLILMCIFGILIIHNVHNIHNRVVPNLNNVQNTRLRSQDRQMIRMLLFQILITILLSLPYMASFIYIIVRLFYTDYNFSWSEYLIYYCFIGVSKYLYHTNFAIGFYIYTLASVKYRAELKHCLHFGFNTVVAKLK</sequence>
<protein>
    <recommendedName>
        <fullName evidence="9">G-protein coupled receptors family 1 profile domain-containing protein</fullName>
    </recommendedName>
</protein>
<feature type="domain" description="G-protein coupled receptors family 1 profile" evidence="9">
    <location>
        <begin position="25"/>
        <end position="290"/>
    </location>
</feature>
<dbReference type="PROSITE" id="PS50262">
    <property type="entry name" value="G_PROTEIN_RECEP_F1_2"/>
    <property type="match status" value="1"/>
</dbReference>
<dbReference type="Gene3D" id="1.20.1070.10">
    <property type="entry name" value="Rhodopsin 7-helix transmembrane proteins"/>
    <property type="match status" value="1"/>
</dbReference>
<keyword evidence="5 8" id="KW-0472">Membrane</keyword>
<organism evidence="11 12">
    <name type="scientific">Adineta ricciae</name>
    <name type="common">Rotifer</name>
    <dbReference type="NCBI Taxonomy" id="249248"/>
    <lineage>
        <taxon>Eukaryota</taxon>
        <taxon>Metazoa</taxon>
        <taxon>Spiralia</taxon>
        <taxon>Gnathifera</taxon>
        <taxon>Rotifera</taxon>
        <taxon>Eurotatoria</taxon>
        <taxon>Bdelloidea</taxon>
        <taxon>Adinetida</taxon>
        <taxon>Adinetidae</taxon>
        <taxon>Adineta</taxon>
    </lineage>
</organism>
<comment type="caution">
    <text evidence="11">The sequence shown here is derived from an EMBL/GenBank/DDBJ whole genome shotgun (WGS) entry which is preliminary data.</text>
</comment>
<keyword evidence="4" id="KW-0297">G-protein coupled receptor</keyword>
<evidence type="ECO:0000313" key="12">
    <source>
        <dbReference type="Proteomes" id="UP000663828"/>
    </source>
</evidence>
<keyword evidence="6" id="KW-0675">Receptor</keyword>
<dbReference type="SUPFAM" id="SSF81321">
    <property type="entry name" value="Family A G protein-coupled receptor-like"/>
    <property type="match status" value="1"/>
</dbReference>
<dbReference type="InterPro" id="IPR017452">
    <property type="entry name" value="GPCR_Rhodpsn_7TM"/>
</dbReference>
<dbReference type="GO" id="GO:0004930">
    <property type="term" value="F:G protein-coupled receptor activity"/>
    <property type="evidence" value="ECO:0007669"/>
    <property type="project" value="UniProtKB-KW"/>
</dbReference>
<dbReference type="PANTHER" id="PTHR24243:SF230">
    <property type="entry name" value="G-PROTEIN COUPLED RECEPTORS FAMILY 1 PROFILE DOMAIN-CONTAINING PROTEIN"/>
    <property type="match status" value="1"/>
</dbReference>
<feature type="transmembrane region" description="Helical" evidence="8">
    <location>
        <begin position="88"/>
        <end position="110"/>
    </location>
</feature>
<evidence type="ECO:0000313" key="11">
    <source>
        <dbReference type="EMBL" id="CAF1565430.1"/>
    </source>
</evidence>
<dbReference type="PANTHER" id="PTHR24243">
    <property type="entry name" value="G-PROTEIN COUPLED RECEPTOR"/>
    <property type="match status" value="1"/>
</dbReference>
<dbReference type="EMBL" id="CAJNOR010005511">
    <property type="protein sequence ID" value="CAF1565430.1"/>
    <property type="molecule type" value="Genomic_DNA"/>
</dbReference>
<keyword evidence="3 8" id="KW-1133">Transmembrane helix</keyword>
<evidence type="ECO:0000256" key="8">
    <source>
        <dbReference type="SAM" id="Phobius"/>
    </source>
</evidence>
<feature type="transmembrane region" description="Helical" evidence="8">
    <location>
        <begin position="46"/>
        <end position="68"/>
    </location>
</feature>
<evidence type="ECO:0000313" key="10">
    <source>
        <dbReference type="EMBL" id="CAF1474536.1"/>
    </source>
</evidence>
<evidence type="ECO:0000256" key="6">
    <source>
        <dbReference type="ARBA" id="ARBA00023170"/>
    </source>
</evidence>
<reference evidence="11" key="1">
    <citation type="submission" date="2021-02" db="EMBL/GenBank/DDBJ databases">
        <authorList>
            <person name="Nowell W R."/>
        </authorList>
    </citation>
    <scope>NUCLEOTIDE SEQUENCE</scope>
</reference>
<keyword evidence="7" id="KW-0807">Transducer</keyword>
<keyword evidence="12" id="KW-1185">Reference proteome</keyword>
<keyword evidence="2 8" id="KW-0812">Transmembrane</keyword>
<dbReference type="Proteomes" id="UP000663828">
    <property type="component" value="Unassembled WGS sequence"/>
</dbReference>
<dbReference type="GO" id="GO:0005886">
    <property type="term" value="C:plasma membrane"/>
    <property type="evidence" value="ECO:0007669"/>
    <property type="project" value="TreeGrafter"/>
</dbReference>
<dbReference type="AlphaFoldDB" id="A0A815Y3C7"/>
<dbReference type="Pfam" id="PF00001">
    <property type="entry name" value="7tm_1"/>
    <property type="match status" value="1"/>
</dbReference>
<evidence type="ECO:0000256" key="2">
    <source>
        <dbReference type="ARBA" id="ARBA00022692"/>
    </source>
</evidence>
<dbReference type="Proteomes" id="UP000663852">
    <property type="component" value="Unassembled WGS sequence"/>
</dbReference>
<dbReference type="InterPro" id="IPR000276">
    <property type="entry name" value="GPCR_Rhodpsn"/>
</dbReference>
<proteinExistence type="predicted"/>
<feature type="transmembrane region" description="Helical" evidence="8">
    <location>
        <begin position="13"/>
        <end position="34"/>
    </location>
</feature>
<comment type="subcellular location">
    <subcellularLocation>
        <location evidence="1">Membrane</location>
        <topology evidence="1">Multi-pass membrane protein</topology>
    </subcellularLocation>
</comment>
<evidence type="ECO:0000256" key="5">
    <source>
        <dbReference type="ARBA" id="ARBA00023136"/>
    </source>
</evidence>
<evidence type="ECO:0000259" key="9">
    <source>
        <dbReference type="PROSITE" id="PS50262"/>
    </source>
</evidence>
<feature type="transmembrane region" description="Helical" evidence="8">
    <location>
        <begin position="228"/>
        <end position="254"/>
    </location>
</feature>
<dbReference type="EMBL" id="CAJNOJ010000519">
    <property type="protein sequence ID" value="CAF1474536.1"/>
    <property type="molecule type" value="Genomic_DNA"/>
</dbReference>
<accession>A0A815Y3C7</accession>
<evidence type="ECO:0000256" key="3">
    <source>
        <dbReference type="ARBA" id="ARBA00022989"/>
    </source>
</evidence>